<organism evidence="1 2">
    <name type="scientific">Spiromyces aspiralis</name>
    <dbReference type="NCBI Taxonomy" id="68401"/>
    <lineage>
        <taxon>Eukaryota</taxon>
        <taxon>Fungi</taxon>
        <taxon>Fungi incertae sedis</taxon>
        <taxon>Zoopagomycota</taxon>
        <taxon>Kickxellomycotina</taxon>
        <taxon>Kickxellomycetes</taxon>
        <taxon>Kickxellales</taxon>
        <taxon>Kickxellaceae</taxon>
        <taxon>Spiromyces</taxon>
    </lineage>
</organism>
<sequence length="239" mass="27398">MPDHAADDPARAVCSKRVFLLGPSHHVYLENCALSQCDEWQTPFGNLTIDKETTNKLYSEGNFGLMTRSVDENEHSMEMHAPYIYKIFEKKIDQVKLVPILVGNLSYESEQAFGKLLAPYLQDPESIFIISSDFCHWGSRFRYIVYSDAEPPSQGIHRLDYKTYNPASLKVPIWKSIEKLDKEGMDIIETMSHGDFEKYLRKTRNTICGRHPIGVLLAAINEIAPAIQEKRDKIQLKFV</sequence>
<proteinExistence type="predicted"/>
<feature type="non-terminal residue" evidence="1">
    <location>
        <position position="239"/>
    </location>
</feature>
<gene>
    <name evidence="1" type="ORF">EV182_002302</name>
</gene>
<comment type="caution">
    <text evidence="1">The sequence shown here is derived from an EMBL/GenBank/DDBJ whole genome shotgun (WGS) entry which is preliminary data.</text>
</comment>
<protein>
    <submittedName>
        <fullName evidence="1">Uncharacterized protein</fullName>
    </submittedName>
</protein>
<reference evidence="1" key="1">
    <citation type="submission" date="2022-06" db="EMBL/GenBank/DDBJ databases">
        <title>Phylogenomic reconstructions and comparative analyses of Kickxellomycotina fungi.</title>
        <authorList>
            <person name="Reynolds N.K."/>
            <person name="Stajich J.E."/>
            <person name="Barry K."/>
            <person name="Grigoriev I.V."/>
            <person name="Crous P."/>
            <person name="Smith M.E."/>
        </authorList>
    </citation>
    <scope>NUCLEOTIDE SEQUENCE</scope>
    <source>
        <strain evidence="1">RSA 2271</strain>
    </source>
</reference>
<accession>A0ACC1HIH1</accession>
<evidence type="ECO:0000313" key="2">
    <source>
        <dbReference type="Proteomes" id="UP001145114"/>
    </source>
</evidence>
<keyword evidence="2" id="KW-1185">Reference proteome</keyword>
<evidence type="ECO:0000313" key="1">
    <source>
        <dbReference type="EMBL" id="KAJ1674918.1"/>
    </source>
</evidence>
<name>A0ACC1HIH1_9FUNG</name>
<dbReference type="Proteomes" id="UP001145114">
    <property type="component" value="Unassembled WGS sequence"/>
</dbReference>
<dbReference type="EMBL" id="JAMZIH010005601">
    <property type="protein sequence ID" value="KAJ1674918.1"/>
    <property type="molecule type" value="Genomic_DNA"/>
</dbReference>